<protein>
    <submittedName>
        <fullName evidence="1">Protein containing DUF214, permase predicted</fullName>
    </submittedName>
</protein>
<feature type="non-terminal residue" evidence="1">
    <location>
        <position position="1"/>
    </location>
</feature>
<name>A0A176S5W5_9GAMM</name>
<evidence type="ECO:0000313" key="1">
    <source>
        <dbReference type="EMBL" id="OAD23357.1"/>
    </source>
</evidence>
<keyword evidence="2" id="KW-1185">Reference proteome</keyword>
<accession>A0A176S5W5</accession>
<reference evidence="1 2" key="1">
    <citation type="submission" date="2016-05" db="EMBL/GenBank/DDBJ databases">
        <title>Single-cell genome of chain-forming Candidatus Thiomargarita nelsonii and comparison to other large sulfur-oxidizing bacteria.</title>
        <authorList>
            <person name="Winkel M."/>
            <person name="Salman V."/>
            <person name="Woyke T."/>
            <person name="Schulz-Vogt H."/>
            <person name="Richter M."/>
            <person name="Flood B."/>
            <person name="Bailey J."/>
            <person name="Amann R."/>
            <person name="Mussmann M."/>
        </authorList>
    </citation>
    <scope>NUCLEOTIDE SEQUENCE [LARGE SCALE GENOMIC DNA]</scope>
    <source>
        <strain evidence="1 2">THI036</strain>
    </source>
</reference>
<gene>
    <name evidence="1" type="ORF">THIOM_000815</name>
</gene>
<organism evidence="1 2">
    <name type="scientific">Candidatus Thiomargarita nelsonii</name>
    <dbReference type="NCBI Taxonomy" id="1003181"/>
    <lineage>
        <taxon>Bacteria</taxon>
        <taxon>Pseudomonadati</taxon>
        <taxon>Pseudomonadota</taxon>
        <taxon>Gammaproteobacteria</taxon>
        <taxon>Thiotrichales</taxon>
        <taxon>Thiotrichaceae</taxon>
        <taxon>Thiomargarita</taxon>
    </lineage>
</organism>
<dbReference type="EMBL" id="LUTY01000407">
    <property type="protein sequence ID" value="OAD23357.1"/>
    <property type="molecule type" value="Genomic_DNA"/>
</dbReference>
<comment type="caution">
    <text evidence="1">The sequence shown here is derived from an EMBL/GenBank/DDBJ whole genome shotgun (WGS) entry which is preliminary data.</text>
</comment>
<dbReference type="AlphaFoldDB" id="A0A176S5W5"/>
<sequence length="40" mass="4518">GLVNTLLMAVFERTREIGLFQALGMKPRWIVGRADHRAPP</sequence>
<proteinExistence type="predicted"/>
<dbReference type="Proteomes" id="UP000076962">
    <property type="component" value="Unassembled WGS sequence"/>
</dbReference>
<evidence type="ECO:0000313" key="2">
    <source>
        <dbReference type="Proteomes" id="UP000076962"/>
    </source>
</evidence>